<dbReference type="PIRSF" id="PIRSF003101">
    <property type="entry name" value="FtsA"/>
    <property type="match status" value="1"/>
</dbReference>
<reference evidence="9 10" key="1">
    <citation type="submission" date="2022-06" db="EMBL/GenBank/DDBJ databases">
        <title>Endosaccharibacter gen. nov., sp. nov., endophytic bacteria isolated from sugarcane.</title>
        <authorList>
            <person name="Pitiwittayakul N."/>
            <person name="Yukphan P."/>
            <person name="Charoenyingcharoen P."/>
            <person name="Tanasupawat S."/>
        </authorList>
    </citation>
    <scope>NUCLEOTIDE SEQUENCE [LARGE SCALE GENOMIC DNA]</scope>
    <source>
        <strain evidence="9 10">KSS8</strain>
    </source>
</reference>
<gene>
    <name evidence="5 9" type="primary">ftsA</name>
    <name evidence="9" type="ORF">NFI95_01775</name>
</gene>
<dbReference type="InterPro" id="IPR043129">
    <property type="entry name" value="ATPase_NBD"/>
</dbReference>
<dbReference type="SMART" id="SM00842">
    <property type="entry name" value="FtsA"/>
    <property type="match status" value="1"/>
</dbReference>
<dbReference type="RefSeq" id="WP_422862618.1">
    <property type="nucleotide sequence ID" value="NZ_JAMSKV010000001.1"/>
</dbReference>
<evidence type="ECO:0000313" key="9">
    <source>
        <dbReference type="EMBL" id="MCQ8277180.1"/>
    </source>
</evidence>
<dbReference type="PANTHER" id="PTHR32432">
    <property type="entry name" value="CELL DIVISION PROTEIN FTSA-RELATED"/>
    <property type="match status" value="1"/>
</dbReference>
<comment type="similarity">
    <text evidence="5 6">Belongs to the FtsA/MreB family.</text>
</comment>
<dbReference type="HAMAP" id="MF_02033">
    <property type="entry name" value="FtsA"/>
    <property type="match status" value="1"/>
</dbReference>
<dbReference type="Proteomes" id="UP001524587">
    <property type="component" value="Unassembled WGS sequence"/>
</dbReference>
<comment type="caution">
    <text evidence="9">The sequence shown here is derived from an EMBL/GenBank/DDBJ whole genome shotgun (WGS) entry which is preliminary data.</text>
</comment>
<comment type="subcellular location">
    <subcellularLocation>
        <location evidence="5">Cell membrane</location>
        <topology evidence="5">Peripheral membrane protein</topology>
        <orientation evidence="5">Cytoplasmic side</orientation>
    </subcellularLocation>
    <text evidence="5">Localizes to the Z ring in an FtsZ-dependent manner. Targeted to the membrane through a conserved C-terminal amphipathic helix.</text>
</comment>
<dbReference type="Pfam" id="PF14450">
    <property type="entry name" value="FtsA"/>
    <property type="match status" value="1"/>
</dbReference>
<evidence type="ECO:0000256" key="7">
    <source>
        <dbReference type="SAM" id="MobiDB-lite"/>
    </source>
</evidence>
<dbReference type="InterPro" id="IPR020823">
    <property type="entry name" value="Cell_div_FtsA"/>
</dbReference>
<evidence type="ECO:0000256" key="4">
    <source>
        <dbReference type="ARBA" id="ARBA00023306"/>
    </source>
</evidence>
<feature type="domain" description="SHS2" evidence="8">
    <location>
        <begin position="65"/>
        <end position="251"/>
    </location>
</feature>
<dbReference type="NCBIfam" id="TIGR01174">
    <property type="entry name" value="ftsA"/>
    <property type="match status" value="1"/>
</dbReference>
<evidence type="ECO:0000259" key="8">
    <source>
        <dbReference type="SMART" id="SM00842"/>
    </source>
</evidence>
<dbReference type="CDD" id="cd24048">
    <property type="entry name" value="ASKHA_NBD_FtsA"/>
    <property type="match status" value="1"/>
</dbReference>
<dbReference type="EMBL" id="JAMSKV010000001">
    <property type="protein sequence ID" value="MCQ8277180.1"/>
    <property type="molecule type" value="Genomic_DNA"/>
</dbReference>
<dbReference type="SUPFAM" id="SSF53067">
    <property type="entry name" value="Actin-like ATPase domain"/>
    <property type="match status" value="2"/>
</dbReference>
<keyword evidence="3 5" id="KW-0472">Membrane</keyword>
<comment type="function">
    <text evidence="5 6">Cell division protein that is involved in the assembly of the Z ring. May serve as a membrane anchor for the Z ring.</text>
</comment>
<comment type="subunit">
    <text evidence="5">Self-interacts. Interacts with FtsZ.</text>
</comment>
<name>A0ABT1W2T4_9PROT</name>
<accession>A0ABT1W2T4</accession>
<dbReference type="InterPro" id="IPR050696">
    <property type="entry name" value="FtsA/MreB"/>
</dbReference>
<dbReference type="InterPro" id="IPR003494">
    <property type="entry name" value="SHS2_FtsA"/>
</dbReference>
<proteinExistence type="inferred from homology"/>
<dbReference type="PANTHER" id="PTHR32432:SF4">
    <property type="entry name" value="CELL DIVISION PROTEIN FTSA"/>
    <property type="match status" value="1"/>
</dbReference>
<evidence type="ECO:0000256" key="6">
    <source>
        <dbReference type="PIRNR" id="PIRNR003101"/>
    </source>
</evidence>
<evidence type="ECO:0000256" key="2">
    <source>
        <dbReference type="ARBA" id="ARBA00022618"/>
    </source>
</evidence>
<dbReference type="Pfam" id="PF02491">
    <property type="entry name" value="SHS2_FTSA"/>
    <property type="match status" value="1"/>
</dbReference>
<evidence type="ECO:0000256" key="5">
    <source>
        <dbReference type="HAMAP-Rule" id="MF_02033"/>
    </source>
</evidence>
<evidence type="ECO:0000313" key="10">
    <source>
        <dbReference type="Proteomes" id="UP001524587"/>
    </source>
</evidence>
<feature type="region of interest" description="Disordered" evidence="7">
    <location>
        <begin position="1"/>
        <end position="64"/>
    </location>
</feature>
<keyword evidence="2 5" id="KW-0132">Cell division</keyword>
<protein>
    <recommendedName>
        <fullName evidence="5 6">Cell division protein FtsA</fullName>
    </recommendedName>
</protein>
<keyword evidence="10" id="KW-1185">Reference proteome</keyword>
<organism evidence="9 10">
    <name type="scientific">Endosaccharibacter trunci</name>
    <dbReference type="NCBI Taxonomy" id="2812733"/>
    <lineage>
        <taxon>Bacteria</taxon>
        <taxon>Pseudomonadati</taxon>
        <taxon>Pseudomonadota</taxon>
        <taxon>Alphaproteobacteria</taxon>
        <taxon>Acetobacterales</taxon>
        <taxon>Acetobacteraceae</taxon>
        <taxon>Endosaccharibacter</taxon>
    </lineage>
</organism>
<evidence type="ECO:0000256" key="3">
    <source>
        <dbReference type="ARBA" id="ARBA00023136"/>
    </source>
</evidence>
<dbReference type="Gene3D" id="3.30.420.40">
    <property type="match status" value="1"/>
</dbReference>
<keyword evidence="4 5" id="KW-0131">Cell cycle</keyword>
<dbReference type="GO" id="GO:0051301">
    <property type="term" value="P:cell division"/>
    <property type="evidence" value="ECO:0007669"/>
    <property type="project" value="UniProtKB-KW"/>
</dbReference>
<sequence>MSDLTLIPPSDPPPRARRSRARRPSADSTLPPVITAPAPEQSRMLALSPADSGQPRKRPYRPGTFGVLDIGTTKITCLIGRGEPDGTLRVTGCGWQRSRGVRLGGITDLAEAERAIRAAVGQAESQADHHLRSVTVNLSCGQPESRLFNVRWPVGGRMVGDADIRRVVNEGRNRAVTDGRDVIHALPLAFSVDETTGVEDPRGHHCDQLAARLHVVDAASMALRNLTAVLARCDLDIAELVAAPLASGLSVLVEDERELGATVVDMGGGTTSLAVFADGQILHTAQLPVGGLHVTKDIAGMISTPLGSAERLKVIYGNAESSSDDERELVNVQQIGEDEHQFTRVPRARIVSVIRPRIEETFELVRDRLDSAGLGKHSGGPGGGRVILTGGASQLDGIGPMAARILDRQVRLGRPIGVRGLPDNATGPGFATAVGLLAWAAGAGRSLADIDLTEPRPPGFMRRLVEFLRERV</sequence>
<keyword evidence="1 5" id="KW-1003">Cell membrane</keyword>
<evidence type="ECO:0000256" key="1">
    <source>
        <dbReference type="ARBA" id="ARBA00022475"/>
    </source>
</evidence>